<dbReference type="Pfam" id="PF02837">
    <property type="entry name" value="Glyco_hydro_2_N"/>
    <property type="match status" value="1"/>
</dbReference>
<gene>
    <name evidence="9" type="ORF">AAEO60_10825</name>
</gene>
<dbReference type="Gene3D" id="2.60.120.260">
    <property type="entry name" value="Galactose-binding domain-like"/>
    <property type="match status" value="1"/>
</dbReference>
<dbReference type="EMBL" id="JBBYHV010000002">
    <property type="protein sequence ID" value="MEL1251164.1"/>
    <property type="molecule type" value="Genomic_DNA"/>
</dbReference>
<dbReference type="Gene3D" id="3.20.20.80">
    <property type="entry name" value="Glycosidases"/>
    <property type="match status" value="1"/>
</dbReference>
<evidence type="ECO:0000259" key="6">
    <source>
        <dbReference type="Pfam" id="PF02837"/>
    </source>
</evidence>
<dbReference type="InterPro" id="IPR051913">
    <property type="entry name" value="GH2_Domain-Containing"/>
</dbReference>
<dbReference type="Pfam" id="PF02836">
    <property type="entry name" value="Glyco_hydro_2_C"/>
    <property type="match status" value="1"/>
</dbReference>
<dbReference type="SUPFAM" id="SSF49303">
    <property type="entry name" value="beta-Galactosidase/glucuronidase domain"/>
    <property type="match status" value="1"/>
</dbReference>
<evidence type="ECO:0000259" key="7">
    <source>
        <dbReference type="Pfam" id="PF11721"/>
    </source>
</evidence>
<dbReference type="SUPFAM" id="SSF49785">
    <property type="entry name" value="Galactose-binding domain-like"/>
    <property type="match status" value="1"/>
</dbReference>
<dbReference type="InterPro" id="IPR008979">
    <property type="entry name" value="Galactose-bd-like_sf"/>
</dbReference>
<dbReference type="InterPro" id="IPR013783">
    <property type="entry name" value="Ig-like_fold"/>
</dbReference>
<dbReference type="Gene3D" id="2.60.40.10">
    <property type="entry name" value="Immunoglobulins"/>
    <property type="match status" value="2"/>
</dbReference>
<dbReference type="RefSeq" id="WP_341673725.1">
    <property type="nucleotide sequence ID" value="NZ_JBBYHV010000002.1"/>
</dbReference>
<dbReference type="Pfam" id="PF11721">
    <property type="entry name" value="Malectin"/>
    <property type="match status" value="1"/>
</dbReference>
<dbReference type="InterPro" id="IPR032311">
    <property type="entry name" value="DUF4982"/>
</dbReference>
<evidence type="ECO:0000313" key="9">
    <source>
        <dbReference type="EMBL" id="MEL1251164.1"/>
    </source>
</evidence>
<dbReference type="GO" id="GO:0016787">
    <property type="term" value="F:hydrolase activity"/>
    <property type="evidence" value="ECO:0007669"/>
    <property type="project" value="UniProtKB-KW"/>
</dbReference>
<comment type="similarity">
    <text evidence="1">Belongs to the glycosyl hydrolase 2 family.</text>
</comment>
<dbReference type="SUPFAM" id="SSF51445">
    <property type="entry name" value="(Trans)glycosidases"/>
    <property type="match status" value="1"/>
</dbReference>
<evidence type="ECO:0000256" key="2">
    <source>
        <dbReference type="ARBA" id="ARBA00022801"/>
    </source>
</evidence>
<dbReference type="PRINTS" id="PR00132">
    <property type="entry name" value="GLHYDRLASE2"/>
</dbReference>
<keyword evidence="3" id="KW-0326">Glycosidase</keyword>
<dbReference type="InterPro" id="IPR006104">
    <property type="entry name" value="Glyco_hydro_2_N"/>
</dbReference>
<dbReference type="InterPro" id="IPR006102">
    <property type="entry name" value="Ig-like_GH2"/>
</dbReference>
<dbReference type="InterPro" id="IPR036156">
    <property type="entry name" value="Beta-gal/glucu_dom_sf"/>
</dbReference>
<evidence type="ECO:0000313" key="10">
    <source>
        <dbReference type="Proteomes" id="UP001497045"/>
    </source>
</evidence>
<reference evidence="9 10" key="1">
    <citation type="submission" date="2024-04" db="EMBL/GenBank/DDBJ databases">
        <title>Aurantiacibacter sp. DGU6 16S ribosomal RNA gene Genome sequencing and assembly.</title>
        <authorList>
            <person name="Park S."/>
        </authorList>
    </citation>
    <scope>NUCLEOTIDE SEQUENCE [LARGE SCALE GENOMIC DNA]</scope>
    <source>
        <strain evidence="9 10">DGU6</strain>
    </source>
</reference>
<keyword evidence="2 9" id="KW-0378">Hydrolase</keyword>
<evidence type="ECO:0000256" key="1">
    <source>
        <dbReference type="ARBA" id="ARBA00007401"/>
    </source>
</evidence>
<accession>A0ABU9IFG6</accession>
<evidence type="ECO:0000259" key="8">
    <source>
        <dbReference type="Pfam" id="PF16355"/>
    </source>
</evidence>
<feature type="domain" description="Glycoside hydrolase family 2 catalytic" evidence="5">
    <location>
        <begin position="333"/>
        <end position="628"/>
    </location>
</feature>
<evidence type="ECO:0000259" key="5">
    <source>
        <dbReference type="Pfam" id="PF02836"/>
    </source>
</evidence>
<dbReference type="InterPro" id="IPR017853">
    <property type="entry name" value="GH"/>
</dbReference>
<evidence type="ECO:0000259" key="4">
    <source>
        <dbReference type="Pfam" id="PF00703"/>
    </source>
</evidence>
<organism evidence="9 10">
    <name type="scientific">Aurantiacibacter gilvus</name>
    <dbReference type="NCBI Taxonomy" id="3139141"/>
    <lineage>
        <taxon>Bacteria</taxon>
        <taxon>Pseudomonadati</taxon>
        <taxon>Pseudomonadota</taxon>
        <taxon>Alphaproteobacteria</taxon>
        <taxon>Sphingomonadales</taxon>
        <taxon>Erythrobacteraceae</taxon>
        <taxon>Aurantiacibacter</taxon>
    </lineage>
</organism>
<sequence length="880" mass="97372">MKKILLIAAASLIYGCQSLPSTVPPPSMQTVSSPRESIEFADGWRFVRDDTLTGVELPTFDDSGWERVSVPHSWNNVGHYLPNPETHINREENINDRLGIGWYRLDFATPQIGLDERAWLEFDAASRVADVWLNGVHLGTHRGGFTRFRFDATDALNTGQPNVLVVKVDNRQPNVSGTVPETLPLAGDFFIHGGLYRPVSLLVTSSVHLDLADMGSSGVYAITEAIGADASTVQVRARVRNDEQEAKDVLVTSALIDAQGATAASSQSRINVAPGSVAEPVQSLEVENARLWQGVTDPYLYTLRVTVSAPSGQVLDSVEQQFGIRQFAIDPDTGFSLNGEPYELRGVGFHQDFEGQGWAVSAEDTARSVDIIREMGANTIRLAHYPHGQTVHELANRYGLILWDEIPLVNMWSYNSGQVDPSPEMRENIEQQLREMIRQNYNHPSVITWGLANELDMGSTDALPLLATLNEIAHNEDPTRPTSQAVCCEDIYPGKPVFAPGADLGGANRYYGWYYGTVGQLGEHLDMLRDKRPMQPLAVTEYGAGGAVTIHTDNPLGGPIDRSGPVQPEEYLSYYHEESWRQLAEREYLWGTWLWNMFDFATTTRREGDSVNINTKGLVTYDREIRKDAYYFYQANWSDEPTVHINSRRYTDRAYSVTDVRVYSNREETSLSLNGVSLGTKDDCQQNTCVWEDVRLRPGVNTIIATGSDGTEDRIEWNLAPQSANAFRIDSGTLVAAPVEGVRYGSDTFFTGGTAANMSTRVGRGPVQPAVIEDTTEPVLLSTYRRGTFGYRVPTGNGRYTVTLHFVEPNQDAGERIFNVMANDQLVLSRLDVAAIAGGRLKAISRDFEVLAEDGFVDLQFQPVSGEPIVSAVEITPVDD</sequence>
<dbReference type="PANTHER" id="PTHR42732:SF1">
    <property type="entry name" value="BETA-MANNOSIDASE"/>
    <property type="match status" value="1"/>
</dbReference>
<proteinExistence type="inferred from homology"/>
<dbReference type="InterPro" id="IPR006101">
    <property type="entry name" value="Glyco_hydro_2"/>
</dbReference>
<evidence type="ECO:0000256" key="3">
    <source>
        <dbReference type="ARBA" id="ARBA00023295"/>
    </source>
</evidence>
<dbReference type="PROSITE" id="PS51257">
    <property type="entry name" value="PROKAR_LIPOPROTEIN"/>
    <property type="match status" value="1"/>
</dbReference>
<feature type="domain" description="DUF4982" evidence="8">
    <location>
        <begin position="657"/>
        <end position="711"/>
    </location>
</feature>
<keyword evidence="10" id="KW-1185">Reference proteome</keyword>
<protein>
    <submittedName>
        <fullName evidence="9">Glycoside hydrolase family 2 TIM barrel-domain containing protein</fullName>
    </submittedName>
</protein>
<feature type="domain" description="Malectin" evidence="7">
    <location>
        <begin position="728"/>
        <end position="862"/>
    </location>
</feature>
<dbReference type="InterPro" id="IPR006103">
    <property type="entry name" value="Glyco_hydro_2_cat"/>
</dbReference>
<dbReference type="PANTHER" id="PTHR42732">
    <property type="entry name" value="BETA-GALACTOSIDASE"/>
    <property type="match status" value="1"/>
</dbReference>
<comment type="caution">
    <text evidence="9">The sequence shown here is derived from an EMBL/GenBank/DDBJ whole genome shotgun (WGS) entry which is preliminary data.</text>
</comment>
<dbReference type="Proteomes" id="UP001497045">
    <property type="component" value="Unassembled WGS sequence"/>
</dbReference>
<feature type="domain" description="Glycosyl hydrolases family 2 sugar binding" evidence="6">
    <location>
        <begin position="66"/>
        <end position="203"/>
    </location>
</feature>
<dbReference type="Gene3D" id="2.60.120.430">
    <property type="entry name" value="Galactose-binding lectin"/>
    <property type="match status" value="1"/>
</dbReference>
<feature type="domain" description="Glycoside hydrolase family 2 immunoglobulin-like beta-sandwich" evidence="4">
    <location>
        <begin position="225"/>
        <end position="325"/>
    </location>
</feature>
<dbReference type="Pfam" id="PF16355">
    <property type="entry name" value="DUF4982"/>
    <property type="match status" value="1"/>
</dbReference>
<dbReference type="InterPro" id="IPR021720">
    <property type="entry name" value="Malectin_dom"/>
</dbReference>
<name>A0ABU9IFG6_9SPHN</name>
<dbReference type="Pfam" id="PF00703">
    <property type="entry name" value="Glyco_hydro_2"/>
    <property type="match status" value="1"/>
</dbReference>